<dbReference type="Proteomes" id="UP000504636">
    <property type="component" value="Unplaced"/>
</dbReference>
<evidence type="ECO:0000256" key="1">
    <source>
        <dbReference type="ARBA" id="ARBA00022723"/>
    </source>
</evidence>
<dbReference type="SMART" id="SM00906">
    <property type="entry name" value="Fungal_trans"/>
    <property type="match status" value="1"/>
</dbReference>
<dbReference type="OrthoDB" id="4132249at2759"/>
<evidence type="ECO:0000313" key="7">
    <source>
        <dbReference type="RefSeq" id="XP_033581682.1"/>
    </source>
</evidence>
<protein>
    <recommendedName>
        <fullName evidence="4">Zn(2)-C6 fungal-type domain-containing protein</fullName>
    </recommendedName>
</protein>
<dbReference type="GO" id="GO:0008270">
    <property type="term" value="F:zinc ion binding"/>
    <property type="evidence" value="ECO:0007669"/>
    <property type="project" value="InterPro"/>
</dbReference>
<dbReference type="Gene3D" id="4.10.240.10">
    <property type="entry name" value="Zn(2)-C6 fungal-type DNA-binding domain"/>
    <property type="match status" value="1"/>
</dbReference>
<feature type="compositionally biased region" description="Low complexity" evidence="3">
    <location>
        <begin position="554"/>
        <end position="567"/>
    </location>
</feature>
<dbReference type="InterPro" id="IPR036864">
    <property type="entry name" value="Zn2-C6_fun-type_DNA-bd_sf"/>
</dbReference>
<dbReference type="Pfam" id="PF00172">
    <property type="entry name" value="Zn_clus"/>
    <property type="match status" value="1"/>
</dbReference>
<accession>A0A6A6Z1N9</accession>
<dbReference type="PROSITE" id="PS00463">
    <property type="entry name" value="ZN2_CY6_FUNGAL_1"/>
    <property type="match status" value="1"/>
</dbReference>
<reference evidence="5 7" key="1">
    <citation type="journal article" date="2020" name="Stud. Mycol.">
        <title>101 Dothideomycetes genomes: a test case for predicting lifestyles and emergence of pathogens.</title>
        <authorList>
            <person name="Haridas S."/>
            <person name="Albert R."/>
            <person name="Binder M."/>
            <person name="Bloem J."/>
            <person name="Labutti K."/>
            <person name="Salamov A."/>
            <person name="Andreopoulos B."/>
            <person name="Baker S."/>
            <person name="Barry K."/>
            <person name="Bills G."/>
            <person name="Bluhm B."/>
            <person name="Cannon C."/>
            <person name="Castanera R."/>
            <person name="Culley D."/>
            <person name="Daum C."/>
            <person name="Ezra D."/>
            <person name="Gonzalez J."/>
            <person name="Henrissat B."/>
            <person name="Kuo A."/>
            <person name="Liang C."/>
            <person name="Lipzen A."/>
            <person name="Lutzoni F."/>
            <person name="Magnuson J."/>
            <person name="Mondo S."/>
            <person name="Nolan M."/>
            <person name="Ohm R."/>
            <person name="Pangilinan J."/>
            <person name="Park H.-J."/>
            <person name="Ramirez L."/>
            <person name="Alfaro M."/>
            <person name="Sun H."/>
            <person name="Tritt A."/>
            <person name="Yoshinaga Y."/>
            <person name="Zwiers L.-H."/>
            <person name="Turgeon B."/>
            <person name="Goodwin S."/>
            <person name="Spatafora J."/>
            <person name="Crous P."/>
            <person name="Grigoriev I."/>
        </authorList>
    </citation>
    <scope>NUCLEOTIDE SEQUENCE</scope>
    <source>
        <strain evidence="5 7">CBS 304.34</strain>
    </source>
</reference>
<keyword evidence="2" id="KW-0539">Nucleus</keyword>
<organism evidence="5">
    <name type="scientific">Mytilinidion resinicola</name>
    <dbReference type="NCBI Taxonomy" id="574789"/>
    <lineage>
        <taxon>Eukaryota</taxon>
        <taxon>Fungi</taxon>
        <taxon>Dikarya</taxon>
        <taxon>Ascomycota</taxon>
        <taxon>Pezizomycotina</taxon>
        <taxon>Dothideomycetes</taxon>
        <taxon>Pleosporomycetidae</taxon>
        <taxon>Mytilinidiales</taxon>
        <taxon>Mytilinidiaceae</taxon>
        <taxon>Mytilinidion</taxon>
    </lineage>
</organism>
<feature type="domain" description="Zn(2)-C6 fungal-type" evidence="4">
    <location>
        <begin position="15"/>
        <end position="46"/>
    </location>
</feature>
<proteinExistence type="predicted"/>
<dbReference type="PANTHER" id="PTHR31668:SF20">
    <property type="entry name" value="ZN(II)2CYS6 TRANSCRIPTION FACTOR (EUROFUNG)"/>
    <property type="match status" value="1"/>
</dbReference>
<reference evidence="7" key="2">
    <citation type="submission" date="2020-04" db="EMBL/GenBank/DDBJ databases">
        <authorList>
            <consortium name="NCBI Genome Project"/>
        </authorList>
    </citation>
    <scope>NUCLEOTIDE SEQUENCE</scope>
    <source>
        <strain evidence="7">CBS 304.34</strain>
    </source>
</reference>
<dbReference type="AlphaFoldDB" id="A0A6A6Z1N9"/>
<evidence type="ECO:0000256" key="3">
    <source>
        <dbReference type="SAM" id="MobiDB-lite"/>
    </source>
</evidence>
<evidence type="ECO:0000313" key="5">
    <source>
        <dbReference type="EMBL" id="KAF2814718.1"/>
    </source>
</evidence>
<dbReference type="GeneID" id="54457392"/>
<name>A0A6A6Z1N9_9PEZI</name>
<dbReference type="EMBL" id="MU003694">
    <property type="protein sequence ID" value="KAF2814718.1"/>
    <property type="molecule type" value="Genomic_DNA"/>
</dbReference>
<dbReference type="CDD" id="cd12148">
    <property type="entry name" value="fungal_TF_MHR"/>
    <property type="match status" value="1"/>
</dbReference>
<dbReference type="CDD" id="cd00067">
    <property type="entry name" value="GAL4"/>
    <property type="match status" value="1"/>
</dbReference>
<dbReference type="GO" id="GO:0006351">
    <property type="term" value="P:DNA-templated transcription"/>
    <property type="evidence" value="ECO:0007669"/>
    <property type="project" value="InterPro"/>
</dbReference>
<evidence type="ECO:0000256" key="2">
    <source>
        <dbReference type="ARBA" id="ARBA00023242"/>
    </source>
</evidence>
<keyword evidence="1" id="KW-0479">Metal-binding</keyword>
<keyword evidence="6" id="KW-1185">Reference proteome</keyword>
<feature type="non-terminal residue" evidence="5">
    <location>
        <position position="689"/>
    </location>
</feature>
<dbReference type="RefSeq" id="XP_033581682.1">
    <property type="nucleotide sequence ID" value="XM_033716499.1"/>
</dbReference>
<evidence type="ECO:0000259" key="4">
    <source>
        <dbReference type="PROSITE" id="PS50048"/>
    </source>
</evidence>
<sequence>MSSTSSVTTPPVKRACDSCHRRKVRCIGEGTNPCKNCISAGLTCTYNAIPQKKGPKGSRAKVLSELRETQRQSHLASGYPPDLSFDGRPLPASFARTPGLLPPGLVESCIDFFFSNLYPSQPILQRQRLQDSVMSMDQNAGSYCLIVALCAYVMIQSNMSVPPTIHMHPEMSQMPVISLGITLLEEAVRVRKGLEYVEDPSTTSIVTSFFFYGSYFCLDKDNSAWFYLREATTMAQLIGMHDEGTYKTADTVECANRRRLYWLLIMTERAYALHKHRPVTLHATIHPPSLDEDPTDSMALSGFLQLIDLYKPFDDSFIALWNKTTPSGTGGANPSWLASLQVQLQEMLPAYLDCTEIQAADLRVTQQWLRAVVWQLCVSQGFVSSLATDPGMTFKYPIEISNDLLSMTQHISQQAMEVHGVGLIEKLFDISCCLTDVIAVIPFSPTTFSMGPRDYLSRFVALISTLRNGQTRYAPLLHSKINDVLPNLNIPVPPIHANPALHIPPHPQSVSSVSSSASIPEYKLPPQALNMPGSSGDLMRQLQSQISAQGGPLGQQQPPSSLLPPSSRIEDMSLYDSSAPHSTHSASAPASHEATPIPGGAGSTGAYDSSPGSSLSHHPQHHQAHGGHGHHLQPQPHMGSGLPYELSPSMRFQTFGVGAAMGFQGEQQGADERRGHQQPPRPPQQQQQQ</sequence>
<dbReference type="GO" id="GO:0003677">
    <property type="term" value="F:DNA binding"/>
    <property type="evidence" value="ECO:0007669"/>
    <property type="project" value="InterPro"/>
</dbReference>
<dbReference type="InterPro" id="IPR007219">
    <property type="entry name" value="XnlR_reg_dom"/>
</dbReference>
<feature type="compositionally biased region" description="Basic residues" evidence="3">
    <location>
        <begin position="618"/>
        <end position="631"/>
    </location>
</feature>
<dbReference type="SMART" id="SM00066">
    <property type="entry name" value="GAL4"/>
    <property type="match status" value="1"/>
</dbReference>
<feature type="region of interest" description="Disordered" evidence="3">
    <location>
        <begin position="549"/>
        <end position="647"/>
    </location>
</feature>
<reference evidence="7" key="3">
    <citation type="submission" date="2025-04" db="UniProtKB">
        <authorList>
            <consortium name="RefSeq"/>
        </authorList>
    </citation>
    <scope>IDENTIFICATION</scope>
    <source>
        <strain evidence="7">CBS 304.34</strain>
    </source>
</reference>
<dbReference type="InterPro" id="IPR050797">
    <property type="entry name" value="Carb_Metab_Trans_Reg"/>
</dbReference>
<dbReference type="SUPFAM" id="SSF57701">
    <property type="entry name" value="Zn2/Cys6 DNA-binding domain"/>
    <property type="match status" value="1"/>
</dbReference>
<dbReference type="InterPro" id="IPR001138">
    <property type="entry name" value="Zn2Cys6_DnaBD"/>
</dbReference>
<evidence type="ECO:0000313" key="6">
    <source>
        <dbReference type="Proteomes" id="UP000504636"/>
    </source>
</evidence>
<gene>
    <name evidence="5 7" type="ORF">BDZ99DRAFT_408068</name>
</gene>
<dbReference type="PROSITE" id="PS50048">
    <property type="entry name" value="ZN2_CY6_FUNGAL_2"/>
    <property type="match status" value="1"/>
</dbReference>
<dbReference type="PANTHER" id="PTHR31668">
    <property type="entry name" value="GLUCOSE TRANSPORT TRANSCRIPTION REGULATOR RGT1-RELATED-RELATED"/>
    <property type="match status" value="1"/>
</dbReference>
<feature type="compositionally biased region" description="Low complexity" evidence="3">
    <location>
        <begin position="577"/>
        <end position="596"/>
    </location>
</feature>
<feature type="region of interest" description="Disordered" evidence="3">
    <location>
        <begin position="660"/>
        <end position="689"/>
    </location>
</feature>
<dbReference type="GO" id="GO:0000981">
    <property type="term" value="F:DNA-binding transcription factor activity, RNA polymerase II-specific"/>
    <property type="evidence" value="ECO:0007669"/>
    <property type="project" value="InterPro"/>
</dbReference>